<dbReference type="Gene3D" id="3.40.50.300">
    <property type="entry name" value="P-loop containing nucleotide triphosphate hydrolases"/>
    <property type="match status" value="1"/>
</dbReference>
<dbReference type="Pfam" id="PF00437">
    <property type="entry name" value="T2SSE"/>
    <property type="match status" value="1"/>
</dbReference>
<protein>
    <submittedName>
        <fullName evidence="3">ATPase, T2SS/T4P/T4SS family</fullName>
    </submittedName>
</protein>
<keyword evidence="4" id="KW-1185">Reference proteome</keyword>
<dbReference type="CDD" id="cd01130">
    <property type="entry name" value="VirB11-like_ATPase"/>
    <property type="match status" value="1"/>
</dbReference>
<accession>A0ABT4LPL4</accession>
<dbReference type="PROSITE" id="PS00662">
    <property type="entry name" value="T2SP_E"/>
    <property type="match status" value="1"/>
</dbReference>
<dbReference type="InterPro" id="IPR001482">
    <property type="entry name" value="T2SS/T4SS_dom"/>
</dbReference>
<comment type="similarity">
    <text evidence="1">Belongs to the GSP E family.</text>
</comment>
<gene>
    <name evidence="3" type="ORF">O4H49_19970</name>
</gene>
<dbReference type="InterPro" id="IPR027417">
    <property type="entry name" value="P-loop_NTPase"/>
</dbReference>
<sequence>MLETSQLISIYSRPIQQYLNDPSVTEICINRFDDIWIEQNGSLRKTKSSFETEINLNTFVTQIASNLNQSLDVSEHPILDARLEDGTRINAVLDSISLFGTCVSIRPFPKKLYTISDLVELGSLTPRMLDVLEVSIQNHLNIVVSGGTGSGKTTILRALSSFIDKGERVVTVEDTCEHLLDKHPHVISLEAPKRNGRENRLVVSMGTLIKNTLRMRPDRIIVGEIRDAEAASAFLEAINTGHNGTLASIHANSSADMFWRLSWLFAASAQNFKPSEITAYIQNNIGLSIQVDRCREGKRRITEISWIDPERKIISLFKYVDADWKIDVVGVAEFLEFYG</sequence>
<dbReference type="Gene3D" id="3.30.450.90">
    <property type="match status" value="1"/>
</dbReference>
<evidence type="ECO:0000256" key="1">
    <source>
        <dbReference type="ARBA" id="ARBA00006611"/>
    </source>
</evidence>
<dbReference type="SUPFAM" id="SSF52540">
    <property type="entry name" value="P-loop containing nucleoside triphosphate hydrolases"/>
    <property type="match status" value="1"/>
</dbReference>
<dbReference type="Proteomes" id="UP001069802">
    <property type="component" value="Unassembled WGS sequence"/>
</dbReference>
<evidence type="ECO:0000259" key="2">
    <source>
        <dbReference type="PROSITE" id="PS00662"/>
    </source>
</evidence>
<name>A0ABT4LPL4_9PROT</name>
<reference evidence="3" key="1">
    <citation type="submission" date="2022-12" db="EMBL/GenBank/DDBJ databases">
        <title>Bacterial isolates from different developmental stages of Nematostella vectensis.</title>
        <authorList>
            <person name="Fraune S."/>
        </authorList>
    </citation>
    <scope>NUCLEOTIDE SEQUENCE</scope>
    <source>
        <strain evidence="3">G21630-S1</strain>
    </source>
</reference>
<dbReference type="PANTHER" id="PTHR30486">
    <property type="entry name" value="TWITCHING MOTILITY PROTEIN PILT"/>
    <property type="match status" value="1"/>
</dbReference>
<dbReference type="InterPro" id="IPR050921">
    <property type="entry name" value="T4SS_GSP_E_ATPase"/>
</dbReference>
<evidence type="ECO:0000313" key="3">
    <source>
        <dbReference type="EMBL" id="MCZ4283072.1"/>
    </source>
</evidence>
<dbReference type="EMBL" id="JAPWGY010000017">
    <property type="protein sequence ID" value="MCZ4283072.1"/>
    <property type="molecule type" value="Genomic_DNA"/>
</dbReference>
<proteinExistence type="inferred from homology"/>
<organism evidence="3 4">
    <name type="scientific">Kiloniella laminariae</name>
    <dbReference type="NCBI Taxonomy" id="454162"/>
    <lineage>
        <taxon>Bacteria</taxon>
        <taxon>Pseudomonadati</taxon>
        <taxon>Pseudomonadota</taxon>
        <taxon>Alphaproteobacteria</taxon>
        <taxon>Rhodospirillales</taxon>
        <taxon>Kiloniellaceae</taxon>
        <taxon>Kiloniella</taxon>
    </lineage>
</organism>
<feature type="domain" description="Bacterial type II secretion system protein E" evidence="2">
    <location>
        <begin position="213"/>
        <end position="227"/>
    </location>
</feature>
<dbReference type="RefSeq" id="WP_269425194.1">
    <property type="nucleotide sequence ID" value="NZ_JAPWGY010000017.1"/>
</dbReference>
<dbReference type="PANTHER" id="PTHR30486:SF6">
    <property type="entry name" value="TYPE IV PILUS RETRACTATION ATPASE PILT"/>
    <property type="match status" value="1"/>
</dbReference>
<comment type="caution">
    <text evidence="3">The sequence shown here is derived from an EMBL/GenBank/DDBJ whole genome shotgun (WGS) entry which is preliminary data.</text>
</comment>
<evidence type="ECO:0000313" key="4">
    <source>
        <dbReference type="Proteomes" id="UP001069802"/>
    </source>
</evidence>